<keyword evidence="7 9" id="KW-0411">Iron-sulfur</keyword>
<reference evidence="10 11" key="1">
    <citation type="journal article" date="2021" name="Elife">
        <title>Chloroplast acquisition without the gene transfer in kleptoplastic sea slugs, Plakobranchus ocellatus.</title>
        <authorList>
            <person name="Maeda T."/>
            <person name="Takahashi S."/>
            <person name="Yoshida T."/>
            <person name="Shimamura S."/>
            <person name="Takaki Y."/>
            <person name="Nagai Y."/>
            <person name="Toyoda A."/>
            <person name="Suzuki Y."/>
            <person name="Arimoto A."/>
            <person name="Ishii H."/>
            <person name="Satoh N."/>
            <person name="Nishiyama T."/>
            <person name="Hasebe M."/>
            <person name="Maruyama T."/>
            <person name="Minagawa J."/>
            <person name="Obokata J."/>
            <person name="Shigenobu S."/>
        </authorList>
    </citation>
    <scope>NUCLEOTIDE SEQUENCE [LARGE SCALE GENOMIC DNA]</scope>
</reference>
<evidence type="ECO:0000256" key="3">
    <source>
        <dbReference type="ARBA" id="ARBA00006179"/>
    </source>
</evidence>
<dbReference type="AlphaFoldDB" id="A0AAV4H7A8"/>
<accession>A0AAV4H7A8</accession>
<dbReference type="InterPro" id="IPR016435">
    <property type="entry name" value="DPH1/DPH2"/>
</dbReference>
<dbReference type="GO" id="GO:0090560">
    <property type="term" value="F:2-(3-amino-3-carboxypropyl)histidine synthase activity"/>
    <property type="evidence" value="ECO:0007669"/>
    <property type="project" value="InterPro"/>
</dbReference>
<keyword evidence="5 9" id="KW-0479">Metal-binding</keyword>
<dbReference type="InterPro" id="IPR010014">
    <property type="entry name" value="DHP2"/>
</dbReference>
<evidence type="ECO:0000313" key="11">
    <source>
        <dbReference type="Proteomes" id="UP000762676"/>
    </source>
</evidence>
<evidence type="ECO:0000256" key="5">
    <source>
        <dbReference type="ARBA" id="ARBA00022723"/>
    </source>
</evidence>
<comment type="pathway">
    <text evidence="2 9">Protein modification; peptidyl-diphthamide biosynthesis.</text>
</comment>
<comment type="cofactor">
    <cofactor evidence="1">
        <name>[4Fe-4S] cluster</name>
        <dbReference type="ChEBI" id="CHEBI:49883"/>
    </cofactor>
</comment>
<dbReference type="InterPro" id="IPR042263">
    <property type="entry name" value="DPH1/DPH2_1"/>
</dbReference>
<dbReference type="Pfam" id="PF01866">
    <property type="entry name" value="Diphthamide_syn"/>
    <property type="match status" value="1"/>
</dbReference>
<evidence type="ECO:0000256" key="6">
    <source>
        <dbReference type="ARBA" id="ARBA00023004"/>
    </source>
</evidence>
<evidence type="ECO:0000256" key="4">
    <source>
        <dbReference type="ARBA" id="ARBA00021914"/>
    </source>
</evidence>
<gene>
    <name evidence="10" type="ORF">ElyMa_004378900</name>
</gene>
<dbReference type="SFLD" id="SFLDF00408">
    <property type="entry name" value="Diphthamide_biosynthesis_famil"/>
    <property type="match status" value="1"/>
</dbReference>
<dbReference type="Proteomes" id="UP000762676">
    <property type="component" value="Unassembled WGS sequence"/>
</dbReference>
<proteinExistence type="inferred from homology"/>
<evidence type="ECO:0000313" key="10">
    <source>
        <dbReference type="EMBL" id="GFR93459.1"/>
    </source>
</evidence>
<comment type="similarity">
    <text evidence="3 9">Belongs to the DPH1/DPH2 family. DPH2 subfamily.</text>
</comment>
<dbReference type="FunFam" id="3.40.50.11840:FF:000002">
    <property type="entry name" value="2-(3-amino-3-carboxypropyl)histidine synthase subunit 2"/>
    <property type="match status" value="1"/>
</dbReference>
<evidence type="ECO:0000256" key="8">
    <source>
        <dbReference type="ARBA" id="ARBA00045159"/>
    </source>
</evidence>
<dbReference type="PANTHER" id="PTHR10762:SF2">
    <property type="entry name" value="2-(3-AMINO-3-CARBOXYPROPYL)HISTIDINE SYNTHASE SUBUNIT 2"/>
    <property type="match status" value="1"/>
</dbReference>
<dbReference type="FunFam" id="3.40.50.11860:FF:000001">
    <property type="entry name" value="2-(3-amino-3-carboxypropyl)histidine synthase subunit 2"/>
    <property type="match status" value="1"/>
</dbReference>
<dbReference type="InterPro" id="IPR042265">
    <property type="entry name" value="DPH1/DPH2_3"/>
</dbReference>
<dbReference type="PANTHER" id="PTHR10762">
    <property type="entry name" value="DIPHTHAMIDE BIOSYNTHESIS PROTEIN"/>
    <property type="match status" value="1"/>
</dbReference>
<dbReference type="NCBIfam" id="TIGR00272">
    <property type="entry name" value="DPH2"/>
    <property type="match status" value="1"/>
</dbReference>
<dbReference type="GO" id="GO:0051536">
    <property type="term" value="F:iron-sulfur cluster binding"/>
    <property type="evidence" value="ECO:0007669"/>
    <property type="project" value="UniProtKB-KW"/>
</dbReference>
<sequence>MSTSAFSTNDEVITRTINCNAVKTPQNTLVDVYEIERSVAWIQHSNFSMIALQFPDSLLVDAPSVAKEIQNHLPKVSVFILGDTSYGSCCVDEVGAQHYKADCVIHFGSACLSPTTRLPVLYVFGRASIDINDCVSKVQEAVEQDARVVLVYNTTYSYAADDVYSKLKAHFKDFVLSKLLDPSTSVSTGGTQPAPNHADAILNSQNQDNATLCKCGRRISLALNTNIQDYSFLFIGASDCPTLVNMMMTFNKNVFFTYDPSKASCVKESVNINRALMKRYYLVERAKDANIVGIVAGTLGVAKYKDIIDHLKALLKSAGKKSYTFVVGKLNPAKLANFAEVDLYVLVACPESCLLDQAEFYRPVVSPLEIEMACNSARDWTGEYSTDFRDLLPGGSMYIKSTPFNESEATDVSLINNKIRTLGVMNGPDVGDAAQQTVAIRSNLTMAVNTAQNAGEFFAGRSWQGLERKLGETPVVMATEGQVGIAASYNNEPGS</sequence>
<evidence type="ECO:0000256" key="1">
    <source>
        <dbReference type="ARBA" id="ARBA00001966"/>
    </source>
</evidence>
<keyword evidence="6 9" id="KW-0408">Iron</keyword>
<comment type="function">
    <text evidence="8 9">Required for the first step of diphthamide biosynthesis, a post-translational modification of histidine which occurs in elongation factor 2. DPH1 and DPH2 transfer a 3-amino-3-carboxypropyl (ACP) group from S-adenosyl-L-methionine (SAM) to a histidine residue, the reaction is assisted by a reduction system comprising DPH3 and a NADH-dependent reductase. Facilitates the reduction of the catalytic iron-sulfur cluster found in the DPH1 subunit.</text>
</comment>
<keyword evidence="11" id="KW-1185">Reference proteome</keyword>
<dbReference type="GO" id="GO:0046872">
    <property type="term" value="F:metal ion binding"/>
    <property type="evidence" value="ECO:0007669"/>
    <property type="project" value="UniProtKB-KW"/>
</dbReference>
<dbReference type="SFLD" id="SFLDS00032">
    <property type="entry name" value="Radical_SAM_3-amino-3-carboxyp"/>
    <property type="match status" value="1"/>
</dbReference>
<name>A0AAV4H7A8_9GAST</name>
<dbReference type="SFLD" id="SFLDG01121">
    <property type="entry name" value="Diphthamide_biosynthesis"/>
    <property type="match status" value="1"/>
</dbReference>
<organism evidence="10 11">
    <name type="scientific">Elysia marginata</name>
    <dbReference type="NCBI Taxonomy" id="1093978"/>
    <lineage>
        <taxon>Eukaryota</taxon>
        <taxon>Metazoa</taxon>
        <taxon>Spiralia</taxon>
        <taxon>Lophotrochozoa</taxon>
        <taxon>Mollusca</taxon>
        <taxon>Gastropoda</taxon>
        <taxon>Heterobranchia</taxon>
        <taxon>Euthyneura</taxon>
        <taxon>Panpulmonata</taxon>
        <taxon>Sacoglossa</taxon>
        <taxon>Placobranchoidea</taxon>
        <taxon>Plakobranchidae</taxon>
        <taxon>Elysia</taxon>
    </lineage>
</organism>
<evidence type="ECO:0000256" key="9">
    <source>
        <dbReference type="RuleBase" id="RU364133"/>
    </source>
</evidence>
<dbReference type="Gene3D" id="3.40.50.11860">
    <property type="entry name" value="Diphthamide synthesis DPH1/DPH2 domain 3"/>
    <property type="match status" value="1"/>
</dbReference>
<dbReference type="NCBIfam" id="TIGR00322">
    <property type="entry name" value="diphth2_R"/>
    <property type="match status" value="1"/>
</dbReference>
<dbReference type="GO" id="GO:0017183">
    <property type="term" value="P:protein histidyl modification to diphthamide"/>
    <property type="evidence" value="ECO:0007669"/>
    <property type="project" value="InterPro"/>
</dbReference>
<comment type="caution">
    <text evidence="10">The sequence shown here is derived from an EMBL/GenBank/DDBJ whole genome shotgun (WGS) entry which is preliminary data.</text>
</comment>
<dbReference type="EMBL" id="BMAT01008839">
    <property type="protein sequence ID" value="GFR93459.1"/>
    <property type="molecule type" value="Genomic_DNA"/>
</dbReference>
<evidence type="ECO:0000256" key="2">
    <source>
        <dbReference type="ARBA" id="ARBA00005156"/>
    </source>
</evidence>
<dbReference type="Gene3D" id="3.40.50.11840">
    <property type="entry name" value="Diphthamide synthesis DPH1/DPH2 domain 1"/>
    <property type="match status" value="1"/>
</dbReference>
<evidence type="ECO:0000256" key="7">
    <source>
        <dbReference type="ARBA" id="ARBA00023014"/>
    </source>
</evidence>
<protein>
    <recommendedName>
        <fullName evidence="4 9">2-(3-amino-3-carboxypropyl)histidine synthase subunit 2</fullName>
    </recommendedName>
</protein>